<protein>
    <submittedName>
        <fullName evidence="3">Tetratricopeptide repeat-containing domain</fullName>
    </submittedName>
</protein>
<evidence type="ECO:0000256" key="2">
    <source>
        <dbReference type="ARBA" id="ARBA00022803"/>
    </source>
</evidence>
<dbReference type="GeneID" id="36400565"/>
<dbReference type="SMART" id="SM00028">
    <property type="entry name" value="TPR"/>
    <property type="match status" value="6"/>
</dbReference>
<keyword evidence="1" id="KW-0677">Repeat</keyword>
<dbReference type="InterPro" id="IPR052628">
    <property type="entry name" value="CFAP70"/>
</dbReference>
<reference evidence="4" key="1">
    <citation type="submission" date="2014-09" db="EMBL/GenBank/DDBJ databases">
        <authorList>
            <person name="Sharma Rahul"/>
            <person name="Thines Marco"/>
        </authorList>
    </citation>
    <scope>NUCLEOTIDE SEQUENCE [LARGE SCALE GENOMIC DNA]</scope>
</reference>
<dbReference type="STRING" id="4781.A0A0P1B2J0"/>
<name>A0A0P1B2J0_PLAHL</name>
<dbReference type="AlphaFoldDB" id="A0A0P1B2J0"/>
<dbReference type="InterPro" id="IPR019734">
    <property type="entry name" value="TPR_rpt"/>
</dbReference>
<dbReference type="OrthoDB" id="10262375at2759"/>
<dbReference type="InterPro" id="IPR011990">
    <property type="entry name" value="TPR-like_helical_dom_sf"/>
</dbReference>
<keyword evidence="2" id="KW-0802">TPR repeat</keyword>
<dbReference type="EMBL" id="CCYD01002887">
    <property type="protein sequence ID" value="CEG48031.1"/>
    <property type="molecule type" value="Genomic_DNA"/>
</dbReference>
<sequence>MAATGAKGAFDVVLNSLTWNSNGALDEEASRHIYCYVQLVLPSEQPLDNVWFAAGTENMMTRSVSISAKDCGQMLQLEYKQSSRAIPLSSENMQELVQAQLLLSLYSGTFRDRLTDSFLCKALVPLSSAFLEGNLQHQIQLASSEETFVLEINVLCDVALADCMLGARLLQLYSPQIVQLPSKWTGLESTSNEEAVQYCASIQQNAAFYELTIAIPRFEETKNRVDDGAEMKDVSLSGDFKLTTLKGGKLYFCPTFGVSEESRLVQLPTAGADEGPDITNSTMSGEWSVRFPSTAIISILYLKNSMNRLIEFLTVEKYINGTLRRSFIESASEESVDTISSDFRVNLNELLAPGITQVVLTAPLRAMSPVSRAFIEQKVASAASIDEKKKSQAALADYETTSSETASLTAEAMTIGTHIKIVAGILNKPLVLAPPQILGLPSKSIAQLISPRDVVDEGKKSRDVYENLRTEIRMVAISLLSEYKELFSNSDKRQETDDTGADAASNRDYKKQTLIYRLNTQGIYHLLKESLKKRIVPVIREAFTRNEIVSDEFVNNAQAELDMSMKGDAREQFGQLYTRLMHEVNAILKEVFYSDSNALLEKAYAAAEGHPSLKEVKSVLNVLRIKALENEVNGDFEKSEMLHLDRIAYAEQHAAHVKAILHDQKLTDRENNCGLELLINAWYDYAFFCMSQTKLEKSVAALQECLRLDSHFILALIDLVGVHLELSDFAQVELIVKNAVLDAKAAVQSSRVDSAEHCVLAHALFAYYFSQIEESDPTGNFMLFELLNAQQMLQVKYSGGEINEASCLSAVWVILANYAYERKLWGIMQRSLHFAEKMTKTHDVYGCDLRVMKRVMEAEIIMRESDAGAGEGEFRAIKILQEALEVDSYHPIAWLTLGKVYFRQDSHNTTAIECLQRSFEHHDLLTSDASRLGLYLRLGLALLHSSQFEKADAVFLFACDKFRVASCWLGVGIANLRLEKWERAQMALAEANRLDHSNPDVWGYLALLALTAHTSKSTCDEKDAMQFISKALEHNVSNPALLRELSNAFVAIDRLESAERLLRRSLSCQDSILTRKTLADVLAAQNCAEDALRHYVRLLEVTEDIEERHVLLENCARLLEFLGRSEEAAEYRSMATQIETHDRQK</sequence>
<evidence type="ECO:0000256" key="1">
    <source>
        <dbReference type="ARBA" id="ARBA00022737"/>
    </source>
</evidence>
<keyword evidence="4" id="KW-1185">Reference proteome</keyword>
<organism evidence="3 4">
    <name type="scientific">Plasmopara halstedii</name>
    <name type="common">Downy mildew of sunflower</name>
    <dbReference type="NCBI Taxonomy" id="4781"/>
    <lineage>
        <taxon>Eukaryota</taxon>
        <taxon>Sar</taxon>
        <taxon>Stramenopiles</taxon>
        <taxon>Oomycota</taxon>
        <taxon>Peronosporomycetes</taxon>
        <taxon>Peronosporales</taxon>
        <taxon>Peronosporaceae</taxon>
        <taxon>Plasmopara</taxon>
    </lineage>
</organism>
<dbReference type="Gene3D" id="1.25.40.10">
    <property type="entry name" value="Tetratricopeptide repeat domain"/>
    <property type="match status" value="2"/>
</dbReference>
<dbReference type="PANTHER" id="PTHR44314">
    <property type="entry name" value="CILIA- AND FLAGELLA-ASSOCIATED PROTEIN 70"/>
    <property type="match status" value="1"/>
</dbReference>
<proteinExistence type="predicted"/>
<evidence type="ECO:0000313" key="3">
    <source>
        <dbReference type="EMBL" id="CEG48031.1"/>
    </source>
</evidence>
<accession>A0A0P1B2J0</accession>
<evidence type="ECO:0000313" key="4">
    <source>
        <dbReference type="Proteomes" id="UP000054928"/>
    </source>
</evidence>
<dbReference type="GO" id="GO:0070062">
    <property type="term" value="C:extracellular exosome"/>
    <property type="evidence" value="ECO:0007669"/>
    <property type="project" value="TreeGrafter"/>
</dbReference>
<dbReference type="OMA" id="AAQNCAE"/>
<dbReference type="GO" id="GO:0003341">
    <property type="term" value="P:cilium movement"/>
    <property type="evidence" value="ECO:0007669"/>
    <property type="project" value="TreeGrafter"/>
</dbReference>
<dbReference type="SUPFAM" id="SSF48452">
    <property type="entry name" value="TPR-like"/>
    <property type="match status" value="2"/>
</dbReference>
<dbReference type="PANTHER" id="PTHR44314:SF1">
    <property type="entry name" value="CILIA- AND FLAGELLA-ASSOCIATED PROTEIN 70"/>
    <property type="match status" value="1"/>
</dbReference>
<dbReference type="GO" id="GO:0060271">
    <property type="term" value="P:cilium assembly"/>
    <property type="evidence" value="ECO:0007669"/>
    <property type="project" value="TreeGrafter"/>
</dbReference>
<dbReference type="Proteomes" id="UP000054928">
    <property type="component" value="Unassembled WGS sequence"/>
</dbReference>
<dbReference type="RefSeq" id="XP_024584400.1">
    <property type="nucleotide sequence ID" value="XM_024719064.1"/>
</dbReference>
<dbReference type="GO" id="GO:0031514">
    <property type="term" value="C:motile cilium"/>
    <property type="evidence" value="ECO:0007669"/>
    <property type="project" value="TreeGrafter"/>
</dbReference>